<dbReference type="GO" id="GO:0003677">
    <property type="term" value="F:DNA binding"/>
    <property type="evidence" value="ECO:0007669"/>
    <property type="project" value="UniProtKB-KW"/>
</dbReference>
<evidence type="ECO:0000313" key="7">
    <source>
        <dbReference type="EMBL" id="CAH8300558.1"/>
    </source>
</evidence>
<sequence length="139" mass="16121">MCYYRCAYSKDRNCNATKRVQQIQDSPPVYRTTHIGKHLCEVTSLTEPNEDISNGSNMIRFDKTDQAMPELVMPQLASVEQQATTIEEDTDQTMNLEFDINEFLVDDDQLWAYQFPPFSPGNLMLLDDLSEFDYNSFQL</sequence>
<dbReference type="InterPro" id="IPR044810">
    <property type="entry name" value="WRKY_plant"/>
</dbReference>
<reference evidence="7 8" key="1">
    <citation type="submission" date="2022-03" db="EMBL/GenBank/DDBJ databases">
        <authorList>
            <person name="Macdonald S."/>
            <person name="Ahmed S."/>
            <person name="Newling K."/>
        </authorList>
    </citation>
    <scope>NUCLEOTIDE SEQUENCE [LARGE SCALE GENOMIC DNA]</scope>
</reference>
<evidence type="ECO:0000256" key="3">
    <source>
        <dbReference type="ARBA" id="ARBA00023125"/>
    </source>
</evidence>
<gene>
    <name evidence="7" type="ORF">ERUC_LOCUS2784</name>
</gene>
<evidence type="ECO:0000256" key="1">
    <source>
        <dbReference type="ARBA" id="ARBA00004123"/>
    </source>
</evidence>
<keyword evidence="3" id="KW-0238">DNA-binding</keyword>
<proteinExistence type="predicted"/>
<dbReference type="InterPro" id="IPR003657">
    <property type="entry name" value="WRKY_dom"/>
</dbReference>
<dbReference type="EMBL" id="CAKOAT010054044">
    <property type="protein sequence ID" value="CAH8300558.1"/>
    <property type="molecule type" value="Genomic_DNA"/>
</dbReference>
<dbReference type="SMART" id="SM00774">
    <property type="entry name" value="WRKY"/>
    <property type="match status" value="1"/>
</dbReference>
<protein>
    <recommendedName>
        <fullName evidence="6">WRKY domain-containing protein</fullName>
    </recommendedName>
</protein>
<evidence type="ECO:0000313" key="8">
    <source>
        <dbReference type="Proteomes" id="UP001642260"/>
    </source>
</evidence>
<keyword evidence="5" id="KW-0539">Nucleus</keyword>
<dbReference type="GO" id="GO:0005634">
    <property type="term" value="C:nucleus"/>
    <property type="evidence" value="ECO:0007669"/>
    <property type="project" value="UniProtKB-SubCell"/>
</dbReference>
<dbReference type="PANTHER" id="PTHR31282">
    <property type="entry name" value="WRKY TRANSCRIPTION FACTOR 21-RELATED"/>
    <property type="match status" value="1"/>
</dbReference>
<dbReference type="PROSITE" id="PS50811">
    <property type="entry name" value="WRKY"/>
    <property type="match status" value="1"/>
</dbReference>
<feature type="domain" description="WRKY" evidence="6">
    <location>
        <begin position="1"/>
        <end position="43"/>
    </location>
</feature>
<dbReference type="SUPFAM" id="SSF118290">
    <property type="entry name" value="WRKY DNA-binding domain"/>
    <property type="match status" value="1"/>
</dbReference>
<name>A0ABC8J238_ERUVS</name>
<evidence type="ECO:0000256" key="5">
    <source>
        <dbReference type="ARBA" id="ARBA00023242"/>
    </source>
</evidence>
<keyword evidence="8" id="KW-1185">Reference proteome</keyword>
<keyword evidence="4" id="KW-0804">Transcription</keyword>
<dbReference type="AlphaFoldDB" id="A0ABC8J238"/>
<comment type="caution">
    <text evidence="7">The sequence shown here is derived from an EMBL/GenBank/DDBJ whole genome shotgun (WGS) entry which is preliminary data.</text>
</comment>
<dbReference type="Gene3D" id="2.20.25.80">
    <property type="entry name" value="WRKY domain"/>
    <property type="match status" value="1"/>
</dbReference>
<dbReference type="Pfam" id="PF03106">
    <property type="entry name" value="WRKY"/>
    <property type="match status" value="1"/>
</dbReference>
<dbReference type="Proteomes" id="UP001642260">
    <property type="component" value="Unassembled WGS sequence"/>
</dbReference>
<comment type="subcellular location">
    <subcellularLocation>
        <location evidence="1">Nucleus</location>
    </subcellularLocation>
</comment>
<keyword evidence="2" id="KW-0805">Transcription regulation</keyword>
<dbReference type="InterPro" id="IPR036576">
    <property type="entry name" value="WRKY_dom_sf"/>
</dbReference>
<accession>A0ABC8J238</accession>
<evidence type="ECO:0000256" key="4">
    <source>
        <dbReference type="ARBA" id="ARBA00023163"/>
    </source>
</evidence>
<evidence type="ECO:0000259" key="6">
    <source>
        <dbReference type="PROSITE" id="PS50811"/>
    </source>
</evidence>
<evidence type="ECO:0000256" key="2">
    <source>
        <dbReference type="ARBA" id="ARBA00023015"/>
    </source>
</evidence>
<organism evidence="7 8">
    <name type="scientific">Eruca vesicaria subsp. sativa</name>
    <name type="common">Garden rocket</name>
    <name type="synonym">Eruca sativa</name>
    <dbReference type="NCBI Taxonomy" id="29727"/>
    <lineage>
        <taxon>Eukaryota</taxon>
        <taxon>Viridiplantae</taxon>
        <taxon>Streptophyta</taxon>
        <taxon>Embryophyta</taxon>
        <taxon>Tracheophyta</taxon>
        <taxon>Spermatophyta</taxon>
        <taxon>Magnoliopsida</taxon>
        <taxon>eudicotyledons</taxon>
        <taxon>Gunneridae</taxon>
        <taxon>Pentapetalae</taxon>
        <taxon>rosids</taxon>
        <taxon>malvids</taxon>
        <taxon>Brassicales</taxon>
        <taxon>Brassicaceae</taxon>
        <taxon>Brassiceae</taxon>
        <taxon>Eruca</taxon>
    </lineage>
</organism>